<dbReference type="RefSeq" id="WP_080522980.1">
    <property type="nucleotide sequence ID" value="NZ_LPUF01000001.1"/>
</dbReference>
<feature type="transmembrane region" description="Helical" evidence="6">
    <location>
        <begin position="231"/>
        <end position="250"/>
    </location>
</feature>
<dbReference type="InterPro" id="IPR036866">
    <property type="entry name" value="RibonucZ/Hydroxyglut_hydro"/>
</dbReference>
<feature type="transmembrane region" description="Helical" evidence="6">
    <location>
        <begin position="365"/>
        <end position="381"/>
    </location>
</feature>
<dbReference type="SUPFAM" id="SSF56281">
    <property type="entry name" value="Metallo-hydrolase/oxidoreductase"/>
    <property type="match status" value="1"/>
</dbReference>
<evidence type="ECO:0000256" key="5">
    <source>
        <dbReference type="ARBA" id="ARBA00023136"/>
    </source>
</evidence>
<dbReference type="NCBIfam" id="TIGR00360">
    <property type="entry name" value="ComEC_N-term"/>
    <property type="match status" value="1"/>
</dbReference>
<feature type="transmembrane region" description="Helical" evidence="6">
    <location>
        <begin position="335"/>
        <end position="353"/>
    </location>
</feature>
<dbReference type="OrthoDB" id="9761531at2"/>
<feature type="transmembrane region" description="Helical" evidence="6">
    <location>
        <begin position="312"/>
        <end position="329"/>
    </location>
</feature>
<evidence type="ECO:0000256" key="4">
    <source>
        <dbReference type="ARBA" id="ARBA00022989"/>
    </source>
</evidence>
<keyword evidence="4 6" id="KW-1133">Transmembrane helix</keyword>
<dbReference type="PANTHER" id="PTHR30619">
    <property type="entry name" value="DNA INTERNALIZATION/COMPETENCE PROTEIN COMEC/REC2"/>
    <property type="match status" value="1"/>
</dbReference>
<feature type="transmembrane region" description="Helical" evidence="6">
    <location>
        <begin position="262"/>
        <end position="282"/>
    </location>
</feature>
<dbReference type="InterPro" id="IPR025405">
    <property type="entry name" value="DUF4131"/>
</dbReference>
<keyword evidence="3 6" id="KW-0812">Transmembrane</keyword>
<evidence type="ECO:0000256" key="1">
    <source>
        <dbReference type="ARBA" id="ARBA00004651"/>
    </source>
</evidence>
<sequence length="759" mass="84731">MFLSVLSFFLGVLFCQQWAVLPDFLGLALSLIVAILMAYFNYRRVAYFLFGLVFASISADHFLSRQLTPDLQGKELLIQGDIIGLPEYNAQRVRFDFQLTHTAVLLPDKLRLSWYYPQQKITAGQSWQFYVKLKQPHGTLNPGGFDYEKWLFTQHIGATGYIRQAETAILLATKSPWSSISVIRQKLADLLIKQDISPASMALIKALSIGDKSQISARQWQVLSSSGTNHLMAISGLHIGLIAGMVYWLVFNCWLRLPSNRYSAPQIAACFAFIAALFYAALAGFSIPTQRALIMLGIFMLTLVMRRHVKTLNVFALALLAVLLVDPMAVLSAGFYLSFLAVFSIVYVLSARLCPEHRFVSSLKIHAFVALSLLPVLLFFFQRVSLIAPVANIIAVPVVSIVVVPLSLLALTLLQILPEIAVFLLQIVDSVLQALWQVLEYLVDLPMASIVRPKPQLWQMIVALLGVLLILAPKGIPGRFLGIFLVLPVFLVKPEKPVPGAMNLTLLDVGQGLSVVVETAEHALVFDTGARFSDKFDMGRNVILPFLYYRHILRLDKLIISHADNDHIGGAETLLNSISVQQVLSSVPDQLATYNAIQCSAGYSWEWDQIKFQFLSPPEHGFENENDNSCVLRIDTPQSSVLLTADIERAAEDYLIQNSSESLQADILISPHHGSNTSSSTAFLALVKPEKILIPADSPNRFGFPHVEVIERYQAIAAKYFITGDQGAISIRFNDNRNQLESYRDTHSRYWNQRKLIIK</sequence>
<dbReference type="EMBL" id="LPUF01000001">
    <property type="protein sequence ID" value="OQK18378.1"/>
    <property type="molecule type" value="Genomic_DNA"/>
</dbReference>
<dbReference type="CDD" id="cd07731">
    <property type="entry name" value="ComA-like_MBL-fold"/>
    <property type="match status" value="1"/>
</dbReference>
<dbReference type="NCBIfam" id="TIGR00361">
    <property type="entry name" value="ComEC_Rec2"/>
    <property type="match status" value="1"/>
</dbReference>
<dbReference type="Pfam" id="PF00753">
    <property type="entry name" value="Lactamase_B"/>
    <property type="match status" value="1"/>
</dbReference>
<dbReference type="GO" id="GO:0030420">
    <property type="term" value="P:establishment of competence for transformation"/>
    <property type="evidence" value="ECO:0007669"/>
    <property type="project" value="InterPro"/>
</dbReference>
<dbReference type="SMART" id="SM00849">
    <property type="entry name" value="Lactamase_B"/>
    <property type="match status" value="1"/>
</dbReference>
<evidence type="ECO:0000256" key="3">
    <source>
        <dbReference type="ARBA" id="ARBA00022692"/>
    </source>
</evidence>
<dbReference type="PANTHER" id="PTHR30619:SF1">
    <property type="entry name" value="RECOMBINATION PROTEIN 2"/>
    <property type="match status" value="1"/>
</dbReference>
<feature type="transmembrane region" description="Helical" evidence="6">
    <location>
        <begin position="25"/>
        <end position="42"/>
    </location>
</feature>
<protein>
    <recommendedName>
        <fullName evidence="7">Metallo-beta-lactamase domain-containing protein</fullName>
    </recommendedName>
</protein>
<dbReference type="Pfam" id="PF03772">
    <property type="entry name" value="Competence"/>
    <property type="match status" value="1"/>
</dbReference>
<dbReference type="InterPro" id="IPR004797">
    <property type="entry name" value="Competence_ComEC/Rec2"/>
</dbReference>
<keyword evidence="2" id="KW-1003">Cell membrane</keyword>
<dbReference type="STRING" id="1420851.AU255_11335"/>
<accession>A0A1V8MA35</accession>
<dbReference type="InterPro" id="IPR001279">
    <property type="entry name" value="Metallo-B-lactamas"/>
</dbReference>
<comment type="caution">
    <text evidence="8">The sequence shown here is derived from an EMBL/GenBank/DDBJ whole genome shotgun (WGS) entry which is preliminary data.</text>
</comment>
<organism evidence="8 9">
    <name type="scientific">Methyloprofundus sedimenti</name>
    <dbReference type="NCBI Taxonomy" id="1420851"/>
    <lineage>
        <taxon>Bacteria</taxon>
        <taxon>Pseudomonadati</taxon>
        <taxon>Pseudomonadota</taxon>
        <taxon>Gammaproteobacteria</taxon>
        <taxon>Methylococcales</taxon>
        <taxon>Methylococcaceae</taxon>
        <taxon>Methyloprofundus</taxon>
    </lineage>
</organism>
<evidence type="ECO:0000313" key="9">
    <source>
        <dbReference type="Proteomes" id="UP000191980"/>
    </source>
</evidence>
<dbReference type="Gene3D" id="3.60.15.10">
    <property type="entry name" value="Ribonuclease Z/Hydroxyacylglutathione hydrolase-like"/>
    <property type="match status" value="1"/>
</dbReference>
<name>A0A1V8MA35_9GAMM</name>
<feature type="domain" description="Metallo-beta-lactamase" evidence="7">
    <location>
        <begin position="511"/>
        <end position="672"/>
    </location>
</feature>
<dbReference type="InterPro" id="IPR035681">
    <property type="entry name" value="ComA-like_MBL"/>
</dbReference>
<reference evidence="8 9" key="1">
    <citation type="submission" date="2015-12" db="EMBL/GenBank/DDBJ databases">
        <authorList>
            <person name="Shamseldin A."/>
            <person name="Moawad H."/>
            <person name="Abd El-Rahim W.M."/>
            <person name="Sadowsky M.J."/>
        </authorList>
    </citation>
    <scope>NUCLEOTIDE SEQUENCE [LARGE SCALE GENOMIC DNA]</scope>
    <source>
        <strain evidence="8 9">WF1</strain>
    </source>
</reference>
<gene>
    <name evidence="8" type="ORF">AU255_11335</name>
</gene>
<dbReference type="InterPro" id="IPR004477">
    <property type="entry name" value="ComEC_N"/>
</dbReference>
<dbReference type="GO" id="GO:0005886">
    <property type="term" value="C:plasma membrane"/>
    <property type="evidence" value="ECO:0007669"/>
    <property type="project" value="UniProtKB-SubCell"/>
</dbReference>
<comment type="subcellular location">
    <subcellularLocation>
        <location evidence="1">Cell membrane</location>
        <topology evidence="1">Multi-pass membrane protein</topology>
    </subcellularLocation>
</comment>
<dbReference type="Proteomes" id="UP000191980">
    <property type="component" value="Unassembled WGS sequence"/>
</dbReference>
<feature type="transmembrane region" description="Helical" evidence="6">
    <location>
        <begin position="387"/>
        <end position="409"/>
    </location>
</feature>
<feature type="transmembrane region" description="Helical" evidence="6">
    <location>
        <begin position="456"/>
        <end position="472"/>
    </location>
</feature>
<dbReference type="Pfam" id="PF13567">
    <property type="entry name" value="DUF4131"/>
    <property type="match status" value="1"/>
</dbReference>
<keyword evidence="5 6" id="KW-0472">Membrane</keyword>
<evidence type="ECO:0000256" key="2">
    <source>
        <dbReference type="ARBA" id="ARBA00022475"/>
    </source>
</evidence>
<evidence type="ECO:0000256" key="6">
    <source>
        <dbReference type="SAM" id="Phobius"/>
    </source>
</evidence>
<dbReference type="InterPro" id="IPR052159">
    <property type="entry name" value="Competence_DNA_uptake"/>
</dbReference>
<evidence type="ECO:0000313" key="8">
    <source>
        <dbReference type="EMBL" id="OQK18378.1"/>
    </source>
</evidence>
<proteinExistence type="predicted"/>
<dbReference type="AlphaFoldDB" id="A0A1V8MA35"/>
<keyword evidence="9" id="KW-1185">Reference proteome</keyword>
<evidence type="ECO:0000259" key="7">
    <source>
        <dbReference type="SMART" id="SM00849"/>
    </source>
</evidence>